<dbReference type="HAMAP" id="MF_01039">
    <property type="entry name" value="PGAM_GpmA"/>
    <property type="match status" value="1"/>
</dbReference>
<evidence type="ECO:0000256" key="1">
    <source>
        <dbReference type="ARBA" id="ARBA00000380"/>
    </source>
</evidence>
<evidence type="ECO:0000256" key="5">
    <source>
        <dbReference type="ARBA" id="ARBA00023235"/>
    </source>
</evidence>
<comment type="catalytic activity">
    <reaction evidence="1 6 10">
        <text>(2R)-2-phosphoglycerate = (2R)-3-phosphoglycerate</text>
        <dbReference type="Rhea" id="RHEA:15901"/>
        <dbReference type="ChEBI" id="CHEBI:58272"/>
        <dbReference type="ChEBI" id="CHEBI:58289"/>
        <dbReference type="EC" id="5.4.2.11"/>
    </reaction>
</comment>
<feature type="binding site" evidence="6 8">
    <location>
        <begin position="114"/>
        <end position="115"/>
    </location>
    <ligand>
        <name>substrate</name>
    </ligand>
</feature>
<evidence type="ECO:0000256" key="7">
    <source>
        <dbReference type="PIRSR" id="PIRSR613078-1"/>
    </source>
</evidence>
<feature type="binding site" evidence="6 8">
    <location>
        <begin position="8"/>
        <end position="15"/>
    </location>
    <ligand>
        <name>substrate</name>
    </ligand>
</feature>
<protein>
    <recommendedName>
        <fullName evidence="6 10">2,3-bisphosphoglycerate-dependent phosphoglycerate mutase</fullName>
        <shortName evidence="6">BPG-dependent PGAM</shortName>
        <shortName evidence="6">PGAM</shortName>
        <shortName evidence="6">Phosphoglyceromutase</shortName>
        <shortName evidence="6">dPGM</shortName>
        <ecNumber evidence="6 10">5.4.2.11</ecNumber>
    </recommendedName>
</protein>
<dbReference type="Gene3D" id="3.40.50.1240">
    <property type="entry name" value="Phosphoglycerate mutase-like"/>
    <property type="match status" value="1"/>
</dbReference>
<evidence type="ECO:0000313" key="11">
    <source>
        <dbReference type="EMBL" id="NJC04721.1"/>
    </source>
</evidence>
<dbReference type="PIRSF" id="PIRSF000709">
    <property type="entry name" value="6PFK_2-Ptase"/>
    <property type="match status" value="1"/>
</dbReference>
<dbReference type="NCBIfam" id="NF010713">
    <property type="entry name" value="PRK14115.1"/>
    <property type="match status" value="1"/>
</dbReference>
<evidence type="ECO:0000256" key="3">
    <source>
        <dbReference type="ARBA" id="ARBA00022432"/>
    </source>
</evidence>
<dbReference type="EC" id="5.4.2.11" evidence="6 10"/>
<dbReference type="FunFam" id="3.40.50.1240:FF:000003">
    <property type="entry name" value="2,3-bisphosphoglycerate-dependent phosphoglycerate mutase"/>
    <property type="match status" value="1"/>
</dbReference>
<keyword evidence="12" id="KW-1185">Reference proteome</keyword>
<dbReference type="GO" id="GO:0004619">
    <property type="term" value="F:phosphoglycerate mutase activity"/>
    <property type="evidence" value="ECO:0007669"/>
    <property type="project" value="UniProtKB-UniRule"/>
</dbReference>
<dbReference type="SMART" id="SM00855">
    <property type="entry name" value="PGAM"/>
    <property type="match status" value="1"/>
</dbReference>
<name>A0A7X5Y725_9SPHN</name>
<evidence type="ECO:0000256" key="9">
    <source>
        <dbReference type="PIRSR" id="PIRSR613078-3"/>
    </source>
</evidence>
<keyword evidence="5 6" id="KW-0413">Isomerase</keyword>
<feature type="active site" description="Tele-phosphohistidine intermediate" evidence="6 7">
    <location>
        <position position="9"/>
    </location>
</feature>
<dbReference type="RefSeq" id="WP_168067501.1">
    <property type="nucleotide sequence ID" value="NZ_JAATJC010000001.1"/>
</dbReference>
<comment type="pathway">
    <text evidence="6 10">Carbohydrate degradation; glycolysis; pyruvate from D-glyceraldehyde 3-phosphate: step 3/5.</text>
</comment>
<feature type="binding site" evidence="6 8">
    <location>
        <position position="98"/>
    </location>
    <ligand>
        <name>substrate</name>
    </ligand>
</feature>
<feature type="binding site" evidence="6 8">
    <location>
        <begin position="87"/>
        <end position="90"/>
    </location>
    <ligand>
        <name>substrate</name>
    </ligand>
</feature>
<dbReference type="InterPro" id="IPR013078">
    <property type="entry name" value="His_Pase_superF_clade-1"/>
</dbReference>
<evidence type="ECO:0000256" key="4">
    <source>
        <dbReference type="ARBA" id="ARBA00023152"/>
    </source>
</evidence>
<evidence type="ECO:0000313" key="12">
    <source>
        <dbReference type="Proteomes" id="UP000558192"/>
    </source>
</evidence>
<feature type="binding site" evidence="6 8">
    <location>
        <position position="60"/>
    </location>
    <ligand>
        <name>substrate</name>
    </ligand>
</feature>
<comment type="similarity">
    <text evidence="2 6">Belongs to the phosphoglycerate mutase family. BPG-dependent PGAM subfamily.</text>
</comment>
<keyword evidence="4 6" id="KW-0324">Glycolysis</keyword>
<dbReference type="PANTHER" id="PTHR11931">
    <property type="entry name" value="PHOSPHOGLYCERATE MUTASE"/>
    <property type="match status" value="1"/>
</dbReference>
<evidence type="ECO:0000256" key="10">
    <source>
        <dbReference type="RuleBase" id="RU004512"/>
    </source>
</evidence>
<dbReference type="NCBIfam" id="TIGR01258">
    <property type="entry name" value="pgm_1"/>
    <property type="match status" value="1"/>
</dbReference>
<comment type="function">
    <text evidence="6 10">Catalyzes the interconversion of 2-phosphoglycerate and 3-phosphoglycerate.</text>
</comment>
<dbReference type="InterPro" id="IPR029033">
    <property type="entry name" value="His_PPase_superfam"/>
</dbReference>
<dbReference type="GO" id="GO:0006094">
    <property type="term" value="P:gluconeogenesis"/>
    <property type="evidence" value="ECO:0007669"/>
    <property type="project" value="UniProtKB-UniRule"/>
</dbReference>
<feature type="active site" description="Proton donor/acceptor" evidence="6 7">
    <location>
        <position position="87"/>
    </location>
</feature>
<evidence type="ECO:0000256" key="6">
    <source>
        <dbReference type="HAMAP-Rule" id="MF_01039"/>
    </source>
</evidence>
<dbReference type="SUPFAM" id="SSF53254">
    <property type="entry name" value="Phosphoglycerate mutase-like"/>
    <property type="match status" value="1"/>
</dbReference>
<dbReference type="CDD" id="cd07067">
    <property type="entry name" value="HP_PGM_like"/>
    <property type="match status" value="1"/>
</dbReference>
<dbReference type="PROSITE" id="PS00175">
    <property type="entry name" value="PG_MUTASE"/>
    <property type="match status" value="1"/>
</dbReference>
<gene>
    <name evidence="6" type="primary">gpmA</name>
    <name evidence="11" type="ORF">GGQ97_000514</name>
</gene>
<proteinExistence type="inferred from homology"/>
<dbReference type="UniPathway" id="UPA00109">
    <property type="reaction ID" value="UER00186"/>
</dbReference>
<feature type="binding site" evidence="6 8">
    <location>
        <begin position="181"/>
        <end position="182"/>
    </location>
    <ligand>
        <name>substrate</name>
    </ligand>
</feature>
<evidence type="ECO:0000256" key="8">
    <source>
        <dbReference type="PIRSR" id="PIRSR613078-2"/>
    </source>
</evidence>
<dbReference type="GO" id="GO:0006096">
    <property type="term" value="P:glycolytic process"/>
    <property type="evidence" value="ECO:0007669"/>
    <property type="project" value="UniProtKB-UniRule"/>
</dbReference>
<keyword evidence="3 6" id="KW-0312">Gluconeogenesis</keyword>
<feature type="binding site" evidence="6 8">
    <location>
        <begin position="21"/>
        <end position="22"/>
    </location>
    <ligand>
        <name>substrate</name>
    </ligand>
</feature>
<comment type="subunit">
    <text evidence="6">Homodimer.</text>
</comment>
<evidence type="ECO:0000256" key="2">
    <source>
        <dbReference type="ARBA" id="ARBA00006717"/>
    </source>
</evidence>
<reference evidence="11 12" key="1">
    <citation type="submission" date="2020-03" db="EMBL/GenBank/DDBJ databases">
        <title>Genomic Encyclopedia of Type Strains, Phase IV (KMG-IV): sequencing the most valuable type-strain genomes for metagenomic binning, comparative biology and taxonomic classification.</title>
        <authorList>
            <person name="Goeker M."/>
        </authorList>
    </citation>
    <scope>NUCLEOTIDE SEQUENCE [LARGE SCALE GENOMIC DNA]</scope>
    <source>
        <strain evidence="11 12">DSM 16846</strain>
    </source>
</reference>
<dbReference type="InterPro" id="IPR001345">
    <property type="entry name" value="PG/BPGM_mutase_AS"/>
</dbReference>
<dbReference type="InterPro" id="IPR005952">
    <property type="entry name" value="Phosphogly_mut1"/>
</dbReference>
<organism evidence="11 12">
    <name type="scientific">Sphingomonas kaistensis</name>
    <dbReference type="NCBI Taxonomy" id="298708"/>
    <lineage>
        <taxon>Bacteria</taxon>
        <taxon>Pseudomonadati</taxon>
        <taxon>Pseudomonadota</taxon>
        <taxon>Alphaproteobacteria</taxon>
        <taxon>Sphingomonadales</taxon>
        <taxon>Sphingomonadaceae</taxon>
        <taxon>Sphingomonas</taxon>
    </lineage>
</organism>
<comment type="caution">
    <text evidence="11">The sequence shown here is derived from an EMBL/GenBank/DDBJ whole genome shotgun (WGS) entry which is preliminary data.</text>
</comment>
<feature type="site" description="Transition state stabilizer" evidence="6 9">
    <location>
        <position position="180"/>
    </location>
</feature>
<dbReference type="EMBL" id="JAATJC010000001">
    <property type="protein sequence ID" value="NJC04721.1"/>
    <property type="molecule type" value="Genomic_DNA"/>
</dbReference>
<dbReference type="AlphaFoldDB" id="A0A7X5Y725"/>
<sequence>MPTLVLLRHGQSQWNLENRFTGWWDVDVTEKGEAEARAAGQLLVDKGMDLDRVFTSVQKRAIRTANLALEAMDRIWLPMTKDWRLNERHYGGLTGLNKAETVAKVGEEQVKIWRRSFDVPPPPLEADSPYAALQDDRRYAGITVPESESLKDTIARVLPYYEAEIAPALKRGERVLVAAHGNSLRALEKHLSGISDADITGLEIPTGQPIVYELDDNLQKRDRYYLSQR</sequence>
<accession>A0A7X5Y725</accession>
<dbReference type="Proteomes" id="UP000558192">
    <property type="component" value="Unassembled WGS sequence"/>
</dbReference>
<dbReference type="Pfam" id="PF00300">
    <property type="entry name" value="His_Phos_1"/>
    <property type="match status" value="2"/>
</dbReference>